<proteinExistence type="predicted"/>
<organism evidence="1 2">
    <name type="scientific">Vermiconidia calcicola</name>
    <dbReference type="NCBI Taxonomy" id="1690605"/>
    <lineage>
        <taxon>Eukaryota</taxon>
        <taxon>Fungi</taxon>
        <taxon>Dikarya</taxon>
        <taxon>Ascomycota</taxon>
        <taxon>Pezizomycotina</taxon>
        <taxon>Dothideomycetes</taxon>
        <taxon>Dothideomycetidae</taxon>
        <taxon>Mycosphaerellales</taxon>
        <taxon>Extremaceae</taxon>
        <taxon>Vermiconidia</taxon>
    </lineage>
</organism>
<evidence type="ECO:0000313" key="1">
    <source>
        <dbReference type="EMBL" id="KAK3712007.1"/>
    </source>
</evidence>
<sequence length="1104" mass="120390">MATASRPSERSVTYVELPYMQLYRVLESLDKRRISGEPQLLVSDSHDEGHLHGSYGHLSVPADDILGSSISPNQIEITHSLHQDVIAPILVSLVPTSCIEQSGSGSLGTSNAAEGLSAECLKLLSYVATNNLAGVEGQITPLVMYHYLQPMISTMFSIDAGSLVNRTLFKVMPSTKPMAELYFRGAIEAGDARGVKQLCQYAELGIDVNTQICVIEGTRYTPIERSAQLRHLALTMALVELGAEVHKTYAYYYKELNSKDGYESDEPRGAVEYAIHLHQSRPINLELLETLLRAGGTARSSKIISLLSPEHASVVRTIVASQIRTCHDTWFKKGIFHKLFQCMDHSTILGAVSFLHATGADFNREIDLTDPDCGDLRWRSPTRFPTHLIDVSAELGDLRTVKNLLAFGARVTRDSLTAALRSGNVELAHFLLTNGAHADGYSPHFRSTPYAETIRMRHSELQRLLENGGCLDSITEEHRFCVTLAVAAEIGDVAMVEGLLRLEADYNRSVLGYALVQAIRSDHTAVALRLLDAGASTDAAVCYSVLEFGVTDLELDVTGKAISPLTGALTNRNHKLILALLEHDANPIGSWQGVDHHNALAQAVRWGDHAILLELLKTSPPWECFSDLIEIAAGEGCTTCVRLLADGGYPVYTEPEYGRPAKSALQTAVRSQDDDMVRLLLDLGANAADPQALVSALEASSPGFEMIMEAYLKQPRRSNGQMTLVFNTAIKLGRADVVQMMLDHKIIGSVVMGFPLSSVKREDREKAVNPLVFAMRKDGGLDVNMVQTLLRSGVNLESVIHWRDGETTCGSATPNETPLLVAIGIGQLPMVQLLLNAGAARHVNQEAVRGIKRTPLQKAVELGSISMVELLLGYGADVNAPAAVRGGGTALQLAAIGGYIGILELLLDHGADIDAPPLKVYGRTPIEGAAENGRFDMVTYLAKLYHPPASELEKALSLAKVNRHSSVAEVIEDLLQTPEPPPPIATATAIADTFDDDLERPDAAHRNDRTVGPLQNLCRICQIPLSNASARARHERLLHGSQADRMKFACEVCGRGFARKDMKERHQATHDKSASVQCPHCHRRKSRKDYLKAHLPICPRRPCI</sequence>
<reference evidence="1" key="1">
    <citation type="submission" date="2023-07" db="EMBL/GenBank/DDBJ databases">
        <title>Black Yeasts Isolated from many extreme environments.</title>
        <authorList>
            <person name="Coleine C."/>
            <person name="Stajich J.E."/>
            <person name="Selbmann L."/>
        </authorList>
    </citation>
    <scope>NUCLEOTIDE SEQUENCE</scope>
    <source>
        <strain evidence="1">CCFEE 5714</strain>
    </source>
</reference>
<dbReference type="EMBL" id="JAUTXU010000072">
    <property type="protein sequence ID" value="KAK3712007.1"/>
    <property type="molecule type" value="Genomic_DNA"/>
</dbReference>
<accession>A0ACC3N9H3</accession>
<protein>
    <submittedName>
        <fullName evidence="1">Uncharacterized protein</fullName>
    </submittedName>
</protein>
<comment type="caution">
    <text evidence="1">The sequence shown here is derived from an EMBL/GenBank/DDBJ whole genome shotgun (WGS) entry which is preliminary data.</text>
</comment>
<keyword evidence="2" id="KW-1185">Reference proteome</keyword>
<gene>
    <name evidence="1" type="ORF">LTR37_009319</name>
</gene>
<evidence type="ECO:0000313" key="2">
    <source>
        <dbReference type="Proteomes" id="UP001281147"/>
    </source>
</evidence>
<dbReference type="Proteomes" id="UP001281147">
    <property type="component" value="Unassembled WGS sequence"/>
</dbReference>
<name>A0ACC3N9H3_9PEZI</name>